<gene>
    <name evidence="1" type="ORF">CEV32_4850</name>
</gene>
<comment type="caution">
    <text evidence="1">The sequence shown here is derived from an EMBL/GenBank/DDBJ whole genome shotgun (WGS) entry which is preliminary data.</text>
</comment>
<accession>A0A256FL41</accession>
<name>A0A256FL41_9HYPH</name>
<sequence length="54" mass="6001">MATRDGWSTHTVRFDQGYSSRLHSLLMDGDEKAFATSSIVGFIPPITQRPSPYA</sequence>
<proteinExistence type="predicted"/>
<dbReference type="AlphaFoldDB" id="A0A256FL41"/>
<reference evidence="1 2" key="1">
    <citation type="submission" date="2017-07" db="EMBL/GenBank/DDBJ databases">
        <title>Phylogenetic study on the rhizospheric bacterium Ochrobactrum sp. A44.</title>
        <authorList>
            <person name="Krzyzanowska D.M."/>
            <person name="Ossowicki A."/>
            <person name="Rajewska M."/>
            <person name="Maciag T."/>
            <person name="Kaczynski Z."/>
            <person name="Czerwicka M."/>
            <person name="Jafra S."/>
        </authorList>
    </citation>
    <scope>NUCLEOTIDE SEQUENCE [LARGE SCALE GENOMIC DNA]</scope>
    <source>
        <strain evidence="1 2">PR17</strain>
    </source>
</reference>
<evidence type="ECO:0000313" key="2">
    <source>
        <dbReference type="Proteomes" id="UP000216345"/>
    </source>
</evidence>
<dbReference type="Proteomes" id="UP000216345">
    <property type="component" value="Unassembled WGS sequence"/>
</dbReference>
<protein>
    <submittedName>
        <fullName evidence="1">Uncharacterized protein</fullName>
    </submittedName>
</protein>
<organism evidence="1 2">
    <name type="scientific">Brucella rhizosphaerae</name>
    <dbReference type="NCBI Taxonomy" id="571254"/>
    <lineage>
        <taxon>Bacteria</taxon>
        <taxon>Pseudomonadati</taxon>
        <taxon>Pseudomonadota</taxon>
        <taxon>Alphaproteobacteria</taxon>
        <taxon>Hyphomicrobiales</taxon>
        <taxon>Brucellaceae</taxon>
        <taxon>Brucella/Ochrobactrum group</taxon>
        <taxon>Brucella</taxon>
    </lineage>
</organism>
<keyword evidence="2" id="KW-1185">Reference proteome</keyword>
<dbReference type="EMBL" id="NNRK01000025">
    <property type="protein sequence ID" value="OYR15574.1"/>
    <property type="molecule type" value="Genomic_DNA"/>
</dbReference>
<evidence type="ECO:0000313" key="1">
    <source>
        <dbReference type="EMBL" id="OYR15574.1"/>
    </source>
</evidence>